<organism evidence="1 2">
    <name type="scientific">Scutellospora calospora</name>
    <dbReference type="NCBI Taxonomy" id="85575"/>
    <lineage>
        <taxon>Eukaryota</taxon>
        <taxon>Fungi</taxon>
        <taxon>Fungi incertae sedis</taxon>
        <taxon>Mucoromycota</taxon>
        <taxon>Glomeromycotina</taxon>
        <taxon>Glomeromycetes</taxon>
        <taxon>Diversisporales</taxon>
        <taxon>Gigasporaceae</taxon>
        <taxon>Scutellospora</taxon>
    </lineage>
</organism>
<accession>A0ACA9JV36</accession>
<gene>
    <name evidence="1" type="ORF">SCALOS_LOCUS397</name>
</gene>
<reference evidence="1" key="1">
    <citation type="submission" date="2021-06" db="EMBL/GenBank/DDBJ databases">
        <authorList>
            <person name="Kallberg Y."/>
            <person name="Tangrot J."/>
            <person name="Rosling A."/>
        </authorList>
    </citation>
    <scope>NUCLEOTIDE SEQUENCE</scope>
    <source>
        <strain evidence="1">AU212A</strain>
    </source>
</reference>
<evidence type="ECO:0000313" key="2">
    <source>
        <dbReference type="Proteomes" id="UP000789860"/>
    </source>
</evidence>
<dbReference type="Proteomes" id="UP000789860">
    <property type="component" value="Unassembled WGS sequence"/>
</dbReference>
<keyword evidence="2" id="KW-1185">Reference proteome</keyword>
<comment type="caution">
    <text evidence="1">The sequence shown here is derived from an EMBL/GenBank/DDBJ whole genome shotgun (WGS) entry which is preliminary data.</text>
</comment>
<proteinExistence type="predicted"/>
<sequence>MSSNDIDEEESISTSSSEITSDNKQQKTFGRPFNPVWNHFNQIEKKKADIIQLVANAQFFYFKQLTEDNDNQNTTKKRKTDSKNKEDLLKYVENQELTSKRQEHLENSMCLAFICAGISFNTAENKIVPTLVAQFFKASHIANSALENEIQINNIVVAFVRLAYFLHPKFKGYSFKRGQYKKIAKYASTLWKALGNSESSCQKLLEQLASYKVNESPFNDPFESDCQTPQIYELTLEDILIVANETRKLDNNDSDEDSVEDYVEDSEEGFESFDEILKLEEAFDFDHEIFRENSENNNIRLGSEDVVEENPNYNYNIDSLVDEIFI</sequence>
<protein>
    <submittedName>
        <fullName evidence="1">2652_t:CDS:1</fullName>
    </submittedName>
</protein>
<evidence type="ECO:0000313" key="1">
    <source>
        <dbReference type="EMBL" id="CAG8437824.1"/>
    </source>
</evidence>
<dbReference type="EMBL" id="CAJVPM010000191">
    <property type="protein sequence ID" value="CAG8437824.1"/>
    <property type="molecule type" value="Genomic_DNA"/>
</dbReference>
<name>A0ACA9JV36_9GLOM</name>